<feature type="transmembrane region" description="Helical" evidence="7">
    <location>
        <begin position="43"/>
        <end position="62"/>
    </location>
</feature>
<evidence type="ECO:0000256" key="4">
    <source>
        <dbReference type="ARBA" id="ARBA00022692"/>
    </source>
</evidence>
<evidence type="ECO:0000313" key="9">
    <source>
        <dbReference type="Proteomes" id="UP000257109"/>
    </source>
</evidence>
<proteinExistence type="inferred from homology"/>
<keyword evidence="3" id="KW-0813">Transport</keyword>
<dbReference type="STRING" id="157652.A0A371G1F1"/>
<evidence type="ECO:0000256" key="6">
    <source>
        <dbReference type="ARBA" id="ARBA00023136"/>
    </source>
</evidence>
<evidence type="ECO:0000256" key="3">
    <source>
        <dbReference type="ARBA" id="ARBA00022448"/>
    </source>
</evidence>
<name>A0A371G1F1_MUCPR</name>
<protein>
    <submittedName>
        <fullName evidence="8">Folate-biopterin transporter 1, chloroplastic</fullName>
    </submittedName>
</protein>
<dbReference type="InterPro" id="IPR036259">
    <property type="entry name" value="MFS_trans_sf"/>
</dbReference>
<feature type="transmembrane region" description="Helical" evidence="7">
    <location>
        <begin position="99"/>
        <end position="119"/>
    </location>
</feature>
<keyword evidence="5 7" id="KW-1133">Transmembrane helix</keyword>
<evidence type="ECO:0000256" key="7">
    <source>
        <dbReference type="SAM" id="Phobius"/>
    </source>
</evidence>
<evidence type="ECO:0000313" key="8">
    <source>
        <dbReference type="EMBL" id="RDX84153.1"/>
    </source>
</evidence>
<dbReference type="Proteomes" id="UP000257109">
    <property type="component" value="Unassembled WGS sequence"/>
</dbReference>
<dbReference type="EMBL" id="QJKJ01007133">
    <property type="protein sequence ID" value="RDX84153.1"/>
    <property type="molecule type" value="Genomic_DNA"/>
</dbReference>
<gene>
    <name evidence="8" type="ORF">CR513_34841</name>
</gene>
<evidence type="ECO:0000256" key="2">
    <source>
        <dbReference type="ARBA" id="ARBA00007015"/>
    </source>
</evidence>
<feature type="non-terminal residue" evidence="8">
    <location>
        <position position="1"/>
    </location>
</feature>
<dbReference type="PANTHER" id="PTHR31585:SF0">
    <property type="entry name" value="FOLATE-BIOPTERIN TRANSPORTER 1, CHLOROPLASTIC"/>
    <property type="match status" value="1"/>
</dbReference>
<feature type="transmembrane region" description="Helical" evidence="7">
    <location>
        <begin position="165"/>
        <end position="194"/>
    </location>
</feature>
<keyword evidence="9" id="KW-1185">Reference proteome</keyword>
<feature type="transmembrane region" description="Helical" evidence="7">
    <location>
        <begin position="140"/>
        <end position="159"/>
    </location>
</feature>
<dbReference type="SUPFAM" id="SSF103473">
    <property type="entry name" value="MFS general substrate transporter"/>
    <property type="match status" value="1"/>
</dbReference>
<organism evidence="8 9">
    <name type="scientific">Mucuna pruriens</name>
    <name type="common">Velvet bean</name>
    <name type="synonym">Dolichos pruriens</name>
    <dbReference type="NCBI Taxonomy" id="157652"/>
    <lineage>
        <taxon>Eukaryota</taxon>
        <taxon>Viridiplantae</taxon>
        <taxon>Streptophyta</taxon>
        <taxon>Embryophyta</taxon>
        <taxon>Tracheophyta</taxon>
        <taxon>Spermatophyta</taxon>
        <taxon>Magnoliopsida</taxon>
        <taxon>eudicotyledons</taxon>
        <taxon>Gunneridae</taxon>
        <taxon>Pentapetalae</taxon>
        <taxon>rosids</taxon>
        <taxon>fabids</taxon>
        <taxon>Fabales</taxon>
        <taxon>Fabaceae</taxon>
        <taxon>Papilionoideae</taxon>
        <taxon>50 kb inversion clade</taxon>
        <taxon>NPAAA clade</taxon>
        <taxon>indigoferoid/millettioid clade</taxon>
        <taxon>Phaseoleae</taxon>
        <taxon>Mucuna</taxon>
    </lineage>
</organism>
<dbReference type="OrthoDB" id="754047at2759"/>
<keyword evidence="4 7" id="KW-0812">Transmembrane</keyword>
<dbReference type="AlphaFoldDB" id="A0A371G1F1"/>
<dbReference type="GO" id="GO:0016020">
    <property type="term" value="C:membrane"/>
    <property type="evidence" value="ECO:0007669"/>
    <property type="project" value="UniProtKB-SubCell"/>
</dbReference>
<comment type="similarity">
    <text evidence="2">Belongs to the major facilitator superfamily. Folate-biopterin transporter (TC 2.A.71) family.</text>
</comment>
<sequence>MNFYLKDDSHLDPTETIVISTFSTLLIGVLSWSLMTTFIDNKYNVVFCILFGSFSIAFSNVVVDSTVVERAHIFMLRFFGLWWKSSYIIGSLLDAYEVRFVFCATTLFPLLAFVVVVLVKEQPITMQQDDKIFFLLSQSFWKQPSIFLPTLFIFLWQATFEYNSIIFYFTTNSLVFILEFLGHVELVTLITSLLGK</sequence>
<evidence type="ECO:0000256" key="1">
    <source>
        <dbReference type="ARBA" id="ARBA00004141"/>
    </source>
</evidence>
<dbReference type="InterPro" id="IPR039309">
    <property type="entry name" value="BT1"/>
</dbReference>
<comment type="caution">
    <text evidence="8">The sequence shown here is derived from an EMBL/GenBank/DDBJ whole genome shotgun (WGS) entry which is preliminary data.</text>
</comment>
<evidence type="ECO:0000256" key="5">
    <source>
        <dbReference type="ARBA" id="ARBA00022989"/>
    </source>
</evidence>
<keyword evidence="6 7" id="KW-0472">Membrane</keyword>
<feature type="transmembrane region" description="Helical" evidence="7">
    <location>
        <begin position="16"/>
        <end position="37"/>
    </location>
</feature>
<comment type="subcellular location">
    <subcellularLocation>
        <location evidence="1">Membrane</location>
        <topology evidence="1">Multi-pass membrane protein</topology>
    </subcellularLocation>
</comment>
<dbReference type="Pfam" id="PF03092">
    <property type="entry name" value="BT1"/>
    <property type="match status" value="1"/>
</dbReference>
<accession>A0A371G1F1</accession>
<dbReference type="PANTHER" id="PTHR31585">
    <property type="entry name" value="FOLATE-BIOPTERIN TRANSPORTER 1, CHLOROPLASTIC"/>
    <property type="match status" value="1"/>
</dbReference>
<reference evidence="8" key="1">
    <citation type="submission" date="2018-05" db="EMBL/GenBank/DDBJ databases">
        <title>Draft genome of Mucuna pruriens seed.</title>
        <authorList>
            <person name="Nnadi N.E."/>
            <person name="Vos R."/>
            <person name="Hasami M.H."/>
            <person name="Devisetty U.K."/>
            <person name="Aguiy J.C."/>
        </authorList>
    </citation>
    <scope>NUCLEOTIDE SEQUENCE [LARGE SCALE GENOMIC DNA]</scope>
    <source>
        <strain evidence="8">JCA_2017</strain>
    </source>
</reference>